<dbReference type="PANTHER" id="PTHR38116:SF9">
    <property type="entry name" value="BZIP DOMAIN-CONTAINING PROTEIN"/>
    <property type="match status" value="1"/>
</dbReference>
<comment type="caution">
    <text evidence="2">The sequence shown here is derived from an EMBL/GenBank/DDBJ whole genome shotgun (WGS) entry which is preliminary data.</text>
</comment>
<dbReference type="PANTHER" id="PTHR38116">
    <property type="entry name" value="CHROMOSOME 7, WHOLE GENOME SHOTGUN SEQUENCE"/>
    <property type="match status" value="1"/>
</dbReference>
<name>A0AAD7MGZ2_9AGAR</name>
<dbReference type="InterPro" id="IPR021833">
    <property type="entry name" value="DUF3425"/>
</dbReference>
<dbReference type="EMBL" id="JARKIB010000283">
    <property type="protein sequence ID" value="KAJ7717039.1"/>
    <property type="molecule type" value="Genomic_DNA"/>
</dbReference>
<dbReference type="AlphaFoldDB" id="A0AAD7MGZ2"/>
<accession>A0AAD7MGZ2</accession>
<dbReference type="Proteomes" id="UP001215598">
    <property type="component" value="Unassembled WGS sequence"/>
</dbReference>
<evidence type="ECO:0000313" key="2">
    <source>
        <dbReference type="EMBL" id="KAJ7717039.1"/>
    </source>
</evidence>
<gene>
    <name evidence="2" type="ORF">B0H16DRAFT_1612418</name>
</gene>
<sequence>MPNRHQELSVPDPRQLLVPVEQNTSLFSATLNPTNNPDPDDWRAVSDPKKRKQIQDRLAQRVRRRRLKEAASSQDKSSSTSTSSRRRADVPAKDLLTYQSSTVVTVVNIDARHLPPRPMTVFTAAFQNGVILGLNCATTNFPAKSKPQPPDVPASLQPTEIQRTTAHPGWMDTLPFPRLRDNMMILNTMIDEEEFIRDFFIIPTFEITPGYASWDPAGWVAQKEFVDKYGFLFH</sequence>
<reference evidence="2" key="1">
    <citation type="submission" date="2023-03" db="EMBL/GenBank/DDBJ databases">
        <title>Massive genome expansion in bonnet fungi (Mycena s.s.) driven by repeated elements and novel gene families across ecological guilds.</title>
        <authorList>
            <consortium name="Lawrence Berkeley National Laboratory"/>
            <person name="Harder C.B."/>
            <person name="Miyauchi S."/>
            <person name="Viragh M."/>
            <person name="Kuo A."/>
            <person name="Thoen E."/>
            <person name="Andreopoulos B."/>
            <person name="Lu D."/>
            <person name="Skrede I."/>
            <person name="Drula E."/>
            <person name="Henrissat B."/>
            <person name="Morin E."/>
            <person name="Kohler A."/>
            <person name="Barry K."/>
            <person name="LaButti K."/>
            <person name="Morin E."/>
            <person name="Salamov A."/>
            <person name="Lipzen A."/>
            <person name="Mereny Z."/>
            <person name="Hegedus B."/>
            <person name="Baldrian P."/>
            <person name="Stursova M."/>
            <person name="Weitz H."/>
            <person name="Taylor A."/>
            <person name="Grigoriev I.V."/>
            <person name="Nagy L.G."/>
            <person name="Martin F."/>
            <person name="Kauserud H."/>
        </authorList>
    </citation>
    <scope>NUCLEOTIDE SEQUENCE</scope>
    <source>
        <strain evidence="2">CBHHK182m</strain>
    </source>
</reference>
<proteinExistence type="predicted"/>
<feature type="compositionally biased region" description="Polar residues" evidence="1">
    <location>
        <begin position="21"/>
        <end position="37"/>
    </location>
</feature>
<feature type="region of interest" description="Disordered" evidence="1">
    <location>
        <begin position="1"/>
        <end position="93"/>
    </location>
</feature>
<evidence type="ECO:0000313" key="3">
    <source>
        <dbReference type="Proteomes" id="UP001215598"/>
    </source>
</evidence>
<feature type="compositionally biased region" description="Basic and acidic residues" evidence="1">
    <location>
        <begin position="40"/>
        <end position="59"/>
    </location>
</feature>
<keyword evidence="3" id="KW-1185">Reference proteome</keyword>
<evidence type="ECO:0000256" key="1">
    <source>
        <dbReference type="SAM" id="MobiDB-lite"/>
    </source>
</evidence>
<protein>
    <submittedName>
        <fullName evidence="2">Uncharacterized protein</fullName>
    </submittedName>
</protein>
<dbReference type="Pfam" id="PF11905">
    <property type="entry name" value="DUF3425"/>
    <property type="match status" value="1"/>
</dbReference>
<organism evidence="2 3">
    <name type="scientific">Mycena metata</name>
    <dbReference type="NCBI Taxonomy" id="1033252"/>
    <lineage>
        <taxon>Eukaryota</taxon>
        <taxon>Fungi</taxon>
        <taxon>Dikarya</taxon>
        <taxon>Basidiomycota</taxon>
        <taxon>Agaricomycotina</taxon>
        <taxon>Agaricomycetes</taxon>
        <taxon>Agaricomycetidae</taxon>
        <taxon>Agaricales</taxon>
        <taxon>Marasmiineae</taxon>
        <taxon>Mycenaceae</taxon>
        <taxon>Mycena</taxon>
    </lineage>
</organism>